<evidence type="ECO:0000313" key="3">
    <source>
        <dbReference type="Proteomes" id="UP000305948"/>
    </source>
</evidence>
<feature type="transmembrane region" description="Helical" evidence="1">
    <location>
        <begin position="185"/>
        <end position="205"/>
    </location>
</feature>
<keyword evidence="3" id="KW-1185">Reference proteome</keyword>
<dbReference type="EMBL" id="ML213524">
    <property type="protein sequence ID" value="TFK47378.1"/>
    <property type="molecule type" value="Genomic_DNA"/>
</dbReference>
<name>A0A5C3MUA4_9AGAM</name>
<accession>A0A5C3MUA4</accession>
<keyword evidence="1" id="KW-0812">Transmembrane</keyword>
<feature type="transmembrane region" description="Helical" evidence="1">
    <location>
        <begin position="103"/>
        <end position="121"/>
    </location>
</feature>
<reference evidence="2 3" key="1">
    <citation type="journal article" date="2019" name="Nat. Ecol. Evol.">
        <title>Megaphylogeny resolves global patterns of mushroom evolution.</title>
        <authorList>
            <person name="Varga T."/>
            <person name="Krizsan K."/>
            <person name="Foldi C."/>
            <person name="Dima B."/>
            <person name="Sanchez-Garcia M."/>
            <person name="Sanchez-Ramirez S."/>
            <person name="Szollosi G.J."/>
            <person name="Szarkandi J.G."/>
            <person name="Papp V."/>
            <person name="Albert L."/>
            <person name="Andreopoulos W."/>
            <person name="Angelini C."/>
            <person name="Antonin V."/>
            <person name="Barry K.W."/>
            <person name="Bougher N.L."/>
            <person name="Buchanan P."/>
            <person name="Buyck B."/>
            <person name="Bense V."/>
            <person name="Catcheside P."/>
            <person name="Chovatia M."/>
            <person name="Cooper J."/>
            <person name="Damon W."/>
            <person name="Desjardin D."/>
            <person name="Finy P."/>
            <person name="Geml J."/>
            <person name="Haridas S."/>
            <person name="Hughes K."/>
            <person name="Justo A."/>
            <person name="Karasinski D."/>
            <person name="Kautmanova I."/>
            <person name="Kiss B."/>
            <person name="Kocsube S."/>
            <person name="Kotiranta H."/>
            <person name="LaButti K.M."/>
            <person name="Lechner B.E."/>
            <person name="Liimatainen K."/>
            <person name="Lipzen A."/>
            <person name="Lukacs Z."/>
            <person name="Mihaltcheva S."/>
            <person name="Morgado L.N."/>
            <person name="Niskanen T."/>
            <person name="Noordeloos M.E."/>
            <person name="Ohm R.A."/>
            <person name="Ortiz-Santana B."/>
            <person name="Ovrebo C."/>
            <person name="Racz N."/>
            <person name="Riley R."/>
            <person name="Savchenko A."/>
            <person name="Shiryaev A."/>
            <person name="Soop K."/>
            <person name="Spirin V."/>
            <person name="Szebenyi C."/>
            <person name="Tomsovsky M."/>
            <person name="Tulloss R.E."/>
            <person name="Uehling J."/>
            <person name="Grigoriev I.V."/>
            <person name="Vagvolgyi C."/>
            <person name="Papp T."/>
            <person name="Martin F.M."/>
            <person name="Miettinen O."/>
            <person name="Hibbett D.S."/>
            <person name="Nagy L.G."/>
        </authorList>
    </citation>
    <scope>NUCLEOTIDE SEQUENCE [LARGE SCALE GENOMIC DNA]</scope>
    <source>
        <strain evidence="2 3">OMC1185</strain>
    </source>
</reference>
<dbReference type="Proteomes" id="UP000305948">
    <property type="component" value="Unassembled WGS sequence"/>
</dbReference>
<evidence type="ECO:0000313" key="2">
    <source>
        <dbReference type="EMBL" id="TFK47378.1"/>
    </source>
</evidence>
<dbReference type="AlphaFoldDB" id="A0A5C3MUA4"/>
<evidence type="ECO:0000256" key="1">
    <source>
        <dbReference type="SAM" id="Phobius"/>
    </source>
</evidence>
<feature type="transmembrane region" description="Helical" evidence="1">
    <location>
        <begin position="265"/>
        <end position="285"/>
    </location>
</feature>
<proteinExistence type="predicted"/>
<organism evidence="2 3">
    <name type="scientific">Heliocybe sulcata</name>
    <dbReference type="NCBI Taxonomy" id="5364"/>
    <lineage>
        <taxon>Eukaryota</taxon>
        <taxon>Fungi</taxon>
        <taxon>Dikarya</taxon>
        <taxon>Basidiomycota</taxon>
        <taxon>Agaricomycotina</taxon>
        <taxon>Agaricomycetes</taxon>
        <taxon>Gloeophyllales</taxon>
        <taxon>Gloeophyllaceae</taxon>
        <taxon>Heliocybe</taxon>
    </lineage>
</organism>
<dbReference type="OrthoDB" id="3232296at2759"/>
<sequence length="373" mass="42027">MSDPVKYPYLGSQPFVWLHLLFSFTLIGQASVLFLLLTLVVSKNVRARKVHFINLVIATVIYGIGPWFLLYSGQLTDRNPGWGYCLFSASFKHGSDTMLFREISAILALVVELFCTTRINLSTRSSAVKARTYILGIYPYFSFVLWTLITVAVAAGPGNRWRVQHHDNMFYCTVKSTWLGRAVEIYATASDLVVIVLEAWMLLWLRRMRRGANGLIKSRVVDTSLITRMGIFVVYQIVYLITALTQSMLCRVNLLEFVLSPAPSIILQWAWPIGVPVGVFLIFGLTKDYVQVWKSWLVVLGDHLPSLFRQSSINHAVARSNRHAEVVVDLGKNIAPSILDPDVGPESLKDVIIDIRDTSRPVQHSGKDQLDGR</sequence>
<protein>
    <recommendedName>
        <fullName evidence="4">Family A G protein-coupled receptor-like protein</fullName>
    </recommendedName>
</protein>
<feature type="transmembrane region" description="Helical" evidence="1">
    <location>
        <begin position="133"/>
        <end position="155"/>
    </location>
</feature>
<keyword evidence="1" id="KW-1133">Transmembrane helix</keyword>
<dbReference type="STRING" id="5364.A0A5C3MUA4"/>
<feature type="transmembrane region" description="Helical" evidence="1">
    <location>
        <begin position="225"/>
        <end position="245"/>
    </location>
</feature>
<gene>
    <name evidence="2" type="ORF">OE88DRAFT_1772122</name>
</gene>
<keyword evidence="1" id="KW-0472">Membrane</keyword>
<feature type="transmembrane region" description="Helical" evidence="1">
    <location>
        <begin position="52"/>
        <end position="70"/>
    </location>
</feature>
<evidence type="ECO:0008006" key="4">
    <source>
        <dbReference type="Google" id="ProtNLM"/>
    </source>
</evidence>
<feature type="transmembrane region" description="Helical" evidence="1">
    <location>
        <begin position="20"/>
        <end position="40"/>
    </location>
</feature>